<evidence type="ECO:0000256" key="1">
    <source>
        <dbReference type="ARBA" id="ARBA00006484"/>
    </source>
</evidence>
<dbReference type="SUPFAM" id="SSF51735">
    <property type="entry name" value="NAD(P)-binding Rossmann-fold domains"/>
    <property type="match status" value="1"/>
</dbReference>
<gene>
    <name evidence="4" type="ORF">GCM10023205_72160</name>
</gene>
<dbReference type="EMBL" id="BAABHS010000039">
    <property type="protein sequence ID" value="GAA4990367.1"/>
    <property type="molecule type" value="Genomic_DNA"/>
</dbReference>
<comment type="similarity">
    <text evidence="1">Belongs to the short-chain dehydrogenases/reductases (SDR) family.</text>
</comment>
<keyword evidence="5" id="KW-1185">Reference proteome</keyword>
<keyword evidence="3" id="KW-0560">Oxidoreductase</keyword>
<comment type="caution">
    <text evidence="4">The sequence shown here is derived from an EMBL/GenBank/DDBJ whole genome shotgun (WGS) entry which is preliminary data.</text>
</comment>
<dbReference type="Gene3D" id="3.40.50.720">
    <property type="entry name" value="NAD(P)-binding Rossmann-like Domain"/>
    <property type="match status" value="1"/>
</dbReference>
<dbReference type="PANTHER" id="PTHR43963">
    <property type="entry name" value="CARBONYL REDUCTASE 1-RELATED"/>
    <property type="match status" value="1"/>
</dbReference>
<organism evidence="4 5">
    <name type="scientific">Yinghuangia aomiensis</name>
    <dbReference type="NCBI Taxonomy" id="676205"/>
    <lineage>
        <taxon>Bacteria</taxon>
        <taxon>Bacillati</taxon>
        <taxon>Actinomycetota</taxon>
        <taxon>Actinomycetes</taxon>
        <taxon>Kitasatosporales</taxon>
        <taxon>Streptomycetaceae</taxon>
        <taxon>Yinghuangia</taxon>
    </lineage>
</organism>
<proteinExistence type="inferred from homology"/>
<dbReference type="Proteomes" id="UP001500466">
    <property type="component" value="Unassembled WGS sequence"/>
</dbReference>
<evidence type="ECO:0000256" key="2">
    <source>
        <dbReference type="ARBA" id="ARBA00022857"/>
    </source>
</evidence>
<keyword evidence="2" id="KW-0521">NADP</keyword>
<name>A0ABP9I736_9ACTN</name>
<dbReference type="InterPro" id="IPR002347">
    <property type="entry name" value="SDR_fam"/>
</dbReference>
<evidence type="ECO:0000256" key="3">
    <source>
        <dbReference type="ARBA" id="ARBA00023002"/>
    </source>
</evidence>
<dbReference type="Pfam" id="PF00106">
    <property type="entry name" value="adh_short"/>
    <property type="match status" value="1"/>
</dbReference>
<protein>
    <submittedName>
        <fullName evidence="4">SDR family NAD(P)-dependent oxidoreductase</fullName>
    </submittedName>
</protein>
<evidence type="ECO:0000313" key="5">
    <source>
        <dbReference type="Proteomes" id="UP001500466"/>
    </source>
</evidence>
<dbReference type="PRINTS" id="PR00081">
    <property type="entry name" value="GDHRDH"/>
</dbReference>
<sequence>MFPRPDGTIVEPPHPRERIETAMPTTAPTAVVTGGTGGLARAVARALGTRPGAVVYLTGTDPVRGAEAARDLRAAGRPVRWEPLDVRDPAQARHLAAELAARHGGIDILVAVPGAQIGFDAPIAAQVRDYVEANNHGLARVLAAFLPVLRDGGRAVAVTGAFGSLEHLPLRLRDRFAGAGAAEVDAVMDAYVAAVEAGTAVAEGWPAWIEVASHVGQVAAVRAAAWGQDVGGERRDVLVNAVDPDVPDVAGLSSSAADTAWGQAAERILRAALPPAGAGEPHGELIRGGTVVPFAGERQQPCTR</sequence>
<accession>A0ABP9I736</accession>
<dbReference type="PANTHER" id="PTHR43963:SF6">
    <property type="entry name" value="CHAIN DEHYDROGENASE FAMILY PROTEIN, PUTATIVE (AFU_ORTHOLOGUE AFUA_3G15350)-RELATED"/>
    <property type="match status" value="1"/>
</dbReference>
<reference evidence="5" key="1">
    <citation type="journal article" date="2019" name="Int. J. Syst. Evol. Microbiol.">
        <title>The Global Catalogue of Microorganisms (GCM) 10K type strain sequencing project: providing services to taxonomists for standard genome sequencing and annotation.</title>
        <authorList>
            <consortium name="The Broad Institute Genomics Platform"/>
            <consortium name="The Broad Institute Genome Sequencing Center for Infectious Disease"/>
            <person name="Wu L."/>
            <person name="Ma J."/>
        </authorList>
    </citation>
    <scope>NUCLEOTIDE SEQUENCE [LARGE SCALE GENOMIC DNA]</scope>
    <source>
        <strain evidence="5">JCM 17986</strain>
    </source>
</reference>
<dbReference type="InterPro" id="IPR036291">
    <property type="entry name" value="NAD(P)-bd_dom_sf"/>
</dbReference>
<evidence type="ECO:0000313" key="4">
    <source>
        <dbReference type="EMBL" id="GAA4990367.1"/>
    </source>
</evidence>